<evidence type="ECO:0000256" key="6">
    <source>
        <dbReference type="ARBA" id="ARBA00023157"/>
    </source>
</evidence>
<dbReference type="HOGENOM" id="CLU_088255_1_0_4"/>
<dbReference type="EMBL" id="FR687359">
    <property type="protein sequence ID" value="CBW76228.1"/>
    <property type="molecule type" value="Genomic_DNA"/>
</dbReference>
<dbReference type="CDD" id="cd03019">
    <property type="entry name" value="DsbA_DsbA"/>
    <property type="match status" value="1"/>
</dbReference>
<evidence type="ECO:0000256" key="7">
    <source>
        <dbReference type="ARBA" id="ARBA00023284"/>
    </source>
</evidence>
<dbReference type="eggNOG" id="COG1651">
    <property type="taxonomic scope" value="Bacteria"/>
</dbReference>
<feature type="domain" description="Thioredoxin" evidence="10">
    <location>
        <begin position="39"/>
        <end position="197"/>
    </location>
</feature>
<reference evidence="11 12" key="1">
    <citation type="journal article" date="2011" name="J. Bacteriol.">
        <title>Complete genome sequence of Burkholderia rhizoxinica, an endosymbiont of Rhizopus microsporus.</title>
        <authorList>
            <person name="Lackner G."/>
            <person name="Moebius N."/>
            <person name="Partida-Martinez L."/>
            <person name="Hertweck C."/>
        </authorList>
    </citation>
    <scope>NUCLEOTIDE SEQUENCE [LARGE SCALE GENOMIC DNA]</scope>
    <source>
        <strain evidence="12">DSM 19002 / CIP 109453 / HKI 454</strain>
    </source>
</reference>
<evidence type="ECO:0000313" key="11">
    <source>
        <dbReference type="EMBL" id="CBW76228.1"/>
    </source>
</evidence>
<dbReference type="InterPro" id="IPR023205">
    <property type="entry name" value="DsbA/DsbL"/>
</dbReference>
<keyword evidence="5" id="KW-0574">Periplasm</keyword>
<dbReference type="PROSITE" id="PS51352">
    <property type="entry name" value="THIOREDOXIN_2"/>
    <property type="match status" value="1"/>
</dbReference>
<dbReference type="InterPro" id="IPR001853">
    <property type="entry name" value="DSBA-like_thioredoxin_dom"/>
</dbReference>
<evidence type="ECO:0000256" key="1">
    <source>
        <dbReference type="ARBA" id="ARBA00004418"/>
    </source>
</evidence>
<feature type="chain" id="PRO_5003195257" description="Thiol:disulfide interchange protein DsbA" evidence="9">
    <location>
        <begin position="51"/>
        <end position="241"/>
    </location>
</feature>
<organism evidence="11 12">
    <name type="scientific">Mycetohabitans rhizoxinica (strain DSM 19002 / CIP 109453 / HKI 454)</name>
    <name type="common">Paraburkholderia rhizoxinica</name>
    <dbReference type="NCBI Taxonomy" id="882378"/>
    <lineage>
        <taxon>Bacteria</taxon>
        <taxon>Pseudomonadati</taxon>
        <taxon>Pseudomonadota</taxon>
        <taxon>Betaproteobacteria</taxon>
        <taxon>Burkholderiales</taxon>
        <taxon>Burkholderiaceae</taxon>
        <taxon>Mycetohabitans</taxon>
    </lineage>
</organism>
<dbReference type="GO" id="GO:0042597">
    <property type="term" value="C:periplasmic space"/>
    <property type="evidence" value="ECO:0007669"/>
    <property type="project" value="UniProtKB-SubCell"/>
</dbReference>
<dbReference type="Proteomes" id="UP000007437">
    <property type="component" value="Chromosome"/>
</dbReference>
<evidence type="ECO:0000259" key="10">
    <source>
        <dbReference type="PROSITE" id="PS51352"/>
    </source>
</evidence>
<evidence type="ECO:0000256" key="8">
    <source>
        <dbReference type="PIRSR" id="PIRSR001488-1"/>
    </source>
</evidence>
<name>E5AMJ6_MYCRK</name>
<dbReference type="GO" id="GO:0016491">
    <property type="term" value="F:oxidoreductase activity"/>
    <property type="evidence" value="ECO:0007669"/>
    <property type="project" value="InterPro"/>
</dbReference>
<protein>
    <recommendedName>
        <fullName evidence="3">Thiol:disulfide interchange protein DsbA</fullName>
    </recommendedName>
</protein>
<evidence type="ECO:0000256" key="3">
    <source>
        <dbReference type="ARBA" id="ARBA00013831"/>
    </source>
</evidence>
<dbReference type="KEGG" id="brh:RBRH_03115"/>
<dbReference type="PIRSF" id="PIRSF001488">
    <property type="entry name" value="Tdi_protein"/>
    <property type="match status" value="1"/>
</dbReference>
<dbReference type="Pfam" id="PF01323">
    <property type="entry name" value="DSBA"/>
    <property type="match status" value="1"/>
</dbReference>
<dbReference type="STRING" id="882378.RBRH_03115"/>
<dbReference type="Gene3D" id="3.40.30.10">
    <property type="entry name" value="Glutaredoxin"/>
    <property type="match status" value="1"/>
</dbReference>
<proteinExistence type="inferred from homology"/>
<evidence type="ECO:0000256" key="9">
    <source>
        <dbReference type="SAM" id="SignalP"/>
    </source>
</evidence>
<dbReference type="InterPro" id="IPR013766">
    <property type="entry name" value="Thioredoxin_domain"/>
</dbReference>
<dbReference type="PANTHER" id="PTHR35891">
    <property type="entry name" value="THIOL:DISULFIDE INTERCHANGE PROTEIN DSBA"/>
    <property type="match status" value="1"/>
</dbReference>
<keyword evidence="7" id="KW-0676">Redox-active center</keyword>
<feature type="disulfide bond" description="Redox-active" evidence="8">
    <location>
        <begin position="87"/>
        <end position="90"/>
    </location>
</feature>
<keyword evidence="6" id="KW-1015">Disulfide bond</keyword>
<keyword evidence="4 9" id="KW-0732">Signal</keyword>
<dbReference type="AlphaFoldDB" id="E5AMJ6"/>
<comment type="similarity">
    <text evidence="2">Belongs to the thioredoxin family. DsbA subfamily.</text>
</comment>
<gene>
    <name evidence="11" type="ordered locus">RBRH_03115</name>
</gene>
<evidence type="ECO:0000256" key="5">
    <source>
        <dbReference type="ARBA" id="ARBA00022764"/>
    </source>
</evidence>
<dbReference type="PANTHER" id="PTHR35891:SF3">
    <property type="entry name" value="THIOL:DISULFIDE INTERCHANGE PROTEIN DSBL"/>
    <property type="match status" value="1"/>
</dbReference>
<accession>E5AMJ6</accession>
<evidence type="ECO:0000256" key="4">
    <source>
        <dbReference type="ARBA" id="ARBA00022729"/>
    </source>
</evidence>
<feature type="signal peptide" evidence="9">
    <location>
        <begin position="1"/>
        <end position="50"/>
    </location>
</feature>
<sequence>MNRRHPYPSEQVSCRFFLATLLPRSTMKKTLSAALLAVAVALGTAPFAQASPSAPVAGKDYTVLTPAQPVKAPAGKVEVTEFMWYGCPHCSEFDPYLEKWKAKQGTHIVFRRVPVAFRDQFVPHSKMLLALDVLGLSEKLAPVIFDEIHVKRNYLLTPDAQANFLAKQGVDKKKYLDAYNSFTVASELKRVSQMAQDYKIDGVPTVIVQGKYETGPAATNSLEGTVQVLDYLVGQVAAKKM</sequence>
<comment type="subcellular location">
    <subcellularLocation>
        <location evidence="1">Periplasm</location>
    </subcellularLocation>
</comment>
<dbReference type="SUPFAM" id="SSF52833">
    <property type="entry name" value="Thioredoxin-like"/>
    <property type="match status" value="1"/>
</dbReference>
<evidence type="ECO:0000256" key="2">
    <source>
        <dbReference type="ARBA" id="ARBA00005791"/>
    </source>
</evidence>
<dbReference type="InterPro" id="IPR050824">
    <property type="entry name" value="Thiol_disulfide_DsbA"/>
</dbReference>
<evidence type="ECO:0000313" key="12">
    <source>
        <dbReference type="Proteomes" id="UP000007437"/>
    </source>
</evidence>
<dbReference type="InterPro" id="IPR036249">
    <property type="entry name" value="Thioredoxin-like_sf"/>
</dbReference>